<organism evidence="1 2">
    <name type="scientific">Popillia japonica</name>
    <name type="common">Japanese beetle</name>
    <dbReference type="NCBI Taxonomy" id="7064"/>
    <lineage>
        <taxon>Eukaryota</taxon>
        <taxon>Metazoa</taxon>
        <taxon>Ecdysozoa</taxon>
        <taxon>Arthropoda</taxon>
        <taxon>Hexapoda</taxon>
        <taxon>Insecta</taxon>
        <taxon>Pterygota</taxon>
        <taxon>Neoptera</taxon>
        <taxon>Endopterygota</taxon>
        <taxon>Coleoptera</taxon>
        <taxon>Polyphaga</taxon>
        <taxon>Scarabaeiformia</taxon>
        <taxon>Scarabaeidae</taxon>
        <taxon>Rutelinae</taxon>
        <taxon>Popillia</taxon>
    </lineage>
</organism>
<name>A0AAW1MBA7_POPJA</name>
<evidence type="ECO:0008006" key="3">
    <source>
        <dbReference type="Google" id="ProtNLM"/>
    </source>
</evidence>
<protein>
    <recommendedName>
        <fullName evidence="3">Integrase zinc-binding domain-containing protein</fullName>
    </recommendedName>
</protein>
<evidence type="ECO:0000313" key="1">
    <source>
        <dbReference type="EMBL" id="KAK9744087.1"/>
    </source>
</evidence>
<sequence length="66" mass="7431">MVTSSAHISIGHGGRDRLRMETGRKYANITTKMINLFLSMCEVCNSKRSKKKKGVVSKPILHNELK</sequence>
<gene>
    <name evidence="1" type="ORF">QE152_g8101</name>
</gene>
<reference evidence="1 2" key="1">
    <citation type="journal article" date="2024" name="BMC Genomics">
        <title>De novo assembly and annotation of Popillia japonica's genome with initial clues to its potential as an invasive pest.</title>
        <authorList>
            <person name="Cucini C."/>
            <person name="Boschi S."/>
            <person name="Funari R."/>
            <person name="Cardaioli E."/>
            <person name="Iannotti N."/>
            <person name="Marturano G."/>
            <person name="Paoli F."/>
            <person name="Bruttini M."/>
            <person name="Carapelli A."/>
            <person name="Frati F."/>
            <person name="Nardi F."/>
        </authorList>
    </citation>
    <scope>NUCLEOTIDE SEQUENCE [LARGE SCALE GENOMIC DNA]</scope>
    <source>
        <strain evidence="1">DMR45628</strain>
    </source>
</reference>
<dbReference type="AlphaFoldDB" id="A0AAW1MBA7"/>
<dbReference type="EMBL" id="JASPKY010000062">
    <property type="protein sequence ID" value="KAK9744087.1"/>
    <property type="molecule type" value="Genomic_DNA"/>
</dbReference>
<evidence type="ECO:0000313" key="2">
    <source>
        <dbReference type="Proteomes" id="UP001458880"/>
    </source>
</evidence>
<proteinExistence type="predicted"/>
<dbReference type="Proteomes" id="UP001458880">
    <property type="component" value="Unassembled WGS sequence"/>
</dbReference>
<comment type="caution">
    <text evidence="1">The sequence shown here is derived from an EMBL/GenBank/DDBJ whole genome shotgun (WGS) entry which is preliminary data.</text>
</comment>
<keyword evidence="2" id="KW-1185">Reference proteome</keyword>
<accession>A0AAW1MBA7</accession>